<feature type="region of interest" description="Disordered" evidence="1">
    <location>
        <begin position="24"/>
        <end position="57"/>
    </location>
</feature>
<name>A0A916NEF7_9FLAO</name>
<proteinExistence type="predicted"/>
<evidence type="ECO:0000259" key="3">
    <source>
        <dbReference type="SMART" id="SM00871"/>
    </source>
</evidence>
<dbReference type="SMART" id="SM00871">
    <property type="entry name" value="AraC_E_bind"/>
    <property type="match status" value="1"/>
</dbReference>
<dbReference type="Proteomes" id="UP000683507">
    <property type="component" value="Chromosome"/>
</dbReference>
<evidence type="ECO:0000256" key="1">
    <source>
        <dbReference type="SAM" id="MobiDB-lite"/>
    </source>
</evidence>
<dbReference type="InterPro" id="IPR029442">
    <property type="entry name" value="GyrI-like"/>
</dbReference>
<dbReference type="InterPro" id="IPR011256">
    <property type="entry name" value="Reg_factor_effector_dom_sf"/>
</dbReference>
<organism evidence="4 5">
    <name type="scientific">Parvicella tangerina</name>
    <dbReference type="NCBI Taxonomy" id="2829795"/>
    <lineage>
        <taxon>Bacteria</taxon>
        <taxon>Pseudomonadati</taxon>
        <taxon>Bacteroidota</taxon>
        <taxon>Flavobacteriia</taxon>
        <taxon>Flavobacteriales</taxon>
        <taxon>Parvicellaceae</taxon>
        <taxon>Parvicella</taxon>
    </lineage>
</organism>
<dbReference type="KEGG" id="ptan:CRYO30217_03217"/>
<reference evidence="4" key="1">
    <citation type="submission" date="2021-04" db="EMBL/GenBank/DDBJ databases">
        <authorList>
            <person name="Rodrigo-Torres L."/>
            <person name="Arahal R. D."/>
            <person name="Lucena T."/>
        </authorList>
    </citation>
    <scope>NUCLEOTIDE SEQUENCE</scope>
    <source>
        <strain evidence="4">AS29M-1</strain>
    </source>
</reference>
<dbReference type="PROSITE" id="PS51257">
    <property type="entry name" value="PROKAR_LIPOPROTEIN"/>
    <property type="match status" value="1"/>
</dbReference>
<feature type="signal peptide" evidence="2">
    <location>
        <begin position="1"/>
        <end position="21"/>
    </location>
</feature>
<feature type="domain" description="AraC effector-binding" evidence="3">
    <location>
        <begin position="60"/>
        <end position="208"/>
    </location>
</feature>
<protein>
    <recommendedName>
        <fullName evidence="3">AraC effector-binding domain-containing protein</fullName>
    </recommendedName>
</protein>
<dbReference type="Pfam" id="PF06445">
    <property type="entry name" value="GyrI-like"/>
    <property type="match status" value="1"/>
</dbReference>
<dbReference type="Gene3D" id="3.20.80.10">
    <property type="entry name" value="Regulatory factor, effector binding domain"/>
    <property type="match status" value="1"/>
</dbReference>
<sequence length="209" mass="22805">MKKTIYSLLACSLLLSSCVETETAETSQESSSVQSTTAANDPSSTEQNESPLPDGWEKTTNETITYLAIKDTVVGADWSNFSNDLGENYGKIVTYMTENNIEQGGMPLTQWLTFEESGNSIYTAGIPVAPDTKPGPAMEIVTIPAGNAFKYIHKGAYDATEAAHESINKYMYSTGNTPIGAPWEIYVTDPGMEPDTSKWVTEIWYPIGE</sequence>
<dbReference type="SUPFAM" id="SSF55136">
    <property type="entry name" value="Probable bacterial effector-binding domain"/>
    <property type="match status" value="1"/>
</dbReference>
<dbReference type="RefSeq" id="WP_258543404.1">
    <property type="nucleotide sequence ID" value="NZ_OU015584.1"/>
</dbReference>
<gene>
    <name evidence="4" type="ORF">CRYO30217_03217</name>
</gene>
<dbReference type="InterPro" id="IPR010499">
    <property type="entry name" value="AraC_E-bd"/>
</dbReference>
<feature type="compositionally biased region" description="Polar residues" evidence="1">
    <location>
        <begin position="39"/>
        <end position="50"/>
    </location>
</feature>
<feature type="compositionally biased region" description="Low complexity" evidence="1">
    <location>
        <begin position="24"/>
        <end position="38"/>
    </location>
</feature>
<keyword evidence="5" id="KW-1185">Reference proteome</keyword>
<feature type="chain" id="PRO_5037125796" description="AraC effector-binding domain-containing protein" evidence="2">
    <location>
        <begin position="22"/>
        <end position="209"/>
    </location>
</feature>
<dbReference type="AlphaFoldDB" id="A0A916NEF7"/>
<keyword evidence="2" id="KW-0732">Signal</keyword>
<accession>A0A916NEF7</accession>
<evidence type="ECO:0000313" key="4">
    <source>
        <dbReference type="EMBL" id="CAG5086642.1"/>
    </source>
</evidence>
<evidence type="ECO:0000256" key="2">
    <source>
        <dbReference type="SAM" id="SignalP"/>
    </source>
</evidence>
<dbReference type="EMBL" id="OU015584">
    <property type="protein sequence ID" value="CAG5086642.1"/>
    <property type="molecule type" value="Genomic_DNA"/>
</dbReference>
<evidence type="ECO:0000313" key="5">
    <source>
        <dbReference type="Proteomes" id="UP000683507"/>
    </source>
</evidence>